<organism evidence="1 2">
    <name type="scientific">Conidiobolus coronatus (strain ATCC 28846 / CBS 209.66 / NRRL 28638)</name>
    <name type="common">Delacroixia coronata</name>
    <dbReference type="NCBI Taxonomy" id="796925"/>
    <lineage>
        <taxon>Eukaryota</taxon>
        <taxon>Fungi</taxon>
        <taxon>Fungi incertae sedis</taxon>
        <taxon>Zoopagomycota</taxon>
        <taxon>Entomophthoromycotina</taxon>
        <taxon>Entomophthoromycetes</taxon>
        <taxon>Entomophthorales</taxon>
        <taxon>Ancylistaceae</taxon>
        <taxon>Conidiobolus</taxon>
    </lineage>
</organism>
<sequence>MIGPVNITNLLLKSSIFQFIKNQNLIQICGSLRLPSSKNIVYSIKSELETDLKILQMKISSSIENQYVSMIDKYFKIYPNSEKFNTPKSIIFTRYTVFYSRFFLNQNSKVRLGLPTNSCLKVLNTIDLSYFIFPLEFNKKLDNLPPRLLNINFLITKIQEKFQDFEFNRIIKIYCKLLIRNR</sequence>
<reference evidence="1 2" key="1">
    <citation type="journal article" date="2015" name="Genome Biol. Evol.">
        <title>Phylogenomic analyses indicate that early fungi evolved digesting cell walls of algal ancestors of land plants.</title>
        <authorList>
            <person name="Chang Y."/>
            <person name="Wang S."/>
            <person name="Sekimoto S."/>
            <person name="Aerts A.L."/>
            <person name="Choi C."/>
            <person name="Clum A."/>
            <person name="LaButti K.M."/>
            <person name="Lindquist E.A."/>
            <person name="Yee Ngan C."/>
            <person name="Ohm R.A."/>
            <person name="Salamov A.A."/>
            <person name="Grigoriev I.V."/>
            <person name="Spatafora J.W."/>
            <person name="Berbee M.L."/>
        </authorList>
    </citation>
    <scope>NUCLEOTIDE SEQUENCE [LARGE SCALE GENOMIC DNA]</scope>
    <source>
        <strain evidence="1 2">NRRL 28638</strain>
    </source>
</reference>
<dbReference type="Proteomes" id="UP000070444">
    <property type="component" value="Unassembled WGS sequence"/>
</dbReference>
<dbReference type="EMBL" id="KQ964418">
    <property type="protein sequence ID" value="KXN75001.1"/>
    <property type="molecule type" value="Genomic_DNA"/>
</dbReference>
<evidence type="ECO:0000313" key="2">
    <source>
        <dbReference type="Proteomes" id="UP000070444"/>
    </source>
</evidence>
<evidence type="ECO:0000313" key="1">
    <source>
        <dbReference type="EMBL" id="KXN75001.1"/>
    </source>
</evidence>
<name>A0A137PJ87_CONC2</name>
<gene>
    <name evidence="1" type="ORF">CONCODRAFT_88346</name>
</gene>
<dbReference type="AlphaFoldDB" id="A0A137PJ87"/>
<protein>
    <submittedName>
        <fullName evidence="1">Uncharacterized protein</fullName>
    </submittedName>
</protein>
<accession>A0A137PJ87</accession>
<proteinExistence type="predicted"/>
<keyword evidence="2" id="KW-1185">Reference proteome</keyword>